<evidence type="ECO:0000256" key="1">
    <source>
        <dbReference type="ARBA" id="ARBA00022593"/>
    </source>
</evidence>
<evidence type="ECO:0000256" key="2">
    <source>
        <dbReference type="ARBA" id="ARBA00023136"/>
    </source>
</evidence>
<dbReference type="eggNOG" id="ENOG502R7FJ">
    <property type="taxonomic scope" value="Eukaryota"/>
</dbReference>
<dbReference type="InterPro" id="IPR008733">
    <property type="entry name" value="PEX11"/>
</dbReference>
<dbReference type="PANTHER" id="PTHR12652:SF50">
    <property type="entry name" value="PEROXIN 11"/>
    <property type="match status" value="1"/>
</dbReference>
<protein>
    <recommendedName>
        <fullName evidence="9">Peroxisomal membrane protein PEX25</fullName>
    </recommendedName>
</protein>
<reference evidence="7 8" key="1">
    <citation type="submission" date="2016-08" db="EMBL/GenBank/DDBJ databases">
        <title>Draft genome sequence of allopolyploid Zygosaccharomyces rouxii.</title>
        <authorList>
            <person name="Watanabe J."/>
            <person name="Uehara K."/>
            <person name="Mogi Y."/>
            <person name="Tsukioka Y."/>
        </authorList>
    </citation>
    <scope>NUCLEOTIDE SEQUENCE [LARGE SCALE GENOMIC DNA]</scope>
    <source>
        <strain evidence="7 8">NBRC 110957</strain>
    </source>
</reference>
<evidence type="ECO:0000313" key="7">
    <source>
        <dbReference type="EMBL" id="GAV50229.1"/>
    </source>
</evidence>
<evidence type="ECO:0000313" key="8">
    <source>
        <dbReference type="Proteomes" id="UP000187013"/>
    </source>
</evidence>
<feature type="coiled-coil region" evidence="5">
    <location>
        <begin position="237"/>
        <end position="267"/>
    </location>
</feature>
<evidence type="ECO:0000256" key="6">
    <source>
        <dbReference type="SAM" id="MobiDB-lite"/>
    </source>
</evidence>
<dbReference type="OrthoDB" id="411017at2759"/>
<dbReference type="Proteomes" id="UP000187013">
    <property type="component" value="Unassembled WGS sequence"/>
</dbReference>
<keyword evidence="1" id="KW-0962">Peroxisome biogenesis</keyword>
<keyword evidence="5" id="KW-0175">Coiled coil</keyword>
<name>A0A1Q3A3H7_ZYGRO</name>
<feature type="region of interest" description="Disordered" evidence="6">
    <location>
        <begin position="1"/>
        <end position="31"/>
    </location>
</feature>
<dbReference type="GO" id="GO:0005778">
    <property type="term" value="C:peroxisomal membrane"/>
    <property type="evidence" value="ECO:0007669"/>
    <property type="project" value="UniProtKB-SubCell"/>
</dbReference>
<keyword evidence="3" id="KW-0576">Peroxisome</keyword>
<sequence length="327" mass="37117">MSRPITMEENEEPLSAREQTVVTDSPPSPPQPKIRVVRNLDILEYLIGTIAGTDKLTKVAKYALDVIKAIVVSRPNSVLARLISLIPNFKSKATYVSSTLSTYRYILRFGYTPFALSKLFDRLKATIKDPSKINKIWMNEGALNNVLDFYYGVFDELDTLYRLSVWKNPKVYNKVVTQQCWAWEAFILLGLKNGLTQLNSIKSQITQLEVQRRVKNHAMQLSASLHDQGPRPDSFVRQQLLQDLNKNKETAEREQEIERQLQELRHQKLVTYLDVARLSFDCAANLSDLLHIPGPAYTYSVLSLGSGVTGLIKMWTNAAKTLSGQQN</sequence>
<dbReference type="GO" id="GO:0016559">
    <property type="term" value="P:peroxisome fission"/>
    <property type="evidence" value="ECO:0007669"/>
    <property type="project" value="InterPro"/>
</dbReference>
<dbReference type="EMBL" id="BDGX01000021">
    <property type="protein sequence ID" value="GAV50229.1"/>
    <property type="molecule type" value="Genomic_DNA"/>
</dbReference>
<comment type="caution">
    <text evidence="7">The sequence shown here is derived from an EMBL/GenBank/DDBJ whole genome shotgun (WGS) entry which is preliminary data.</text>
</comment>
<organism evidence="7 8">
    <name type="scientific">Zygosaccharomyces rouxii</name>
    <dbReference type="NCBI Taxonomy" id="4956"/>
    <lineage>
        <taxon>Eukaryota</taxon>
        <taxon>Fungi</taxon>
        <taxon>Dikarya</taxon>
        <taxon>Ascomycota</taxon>
        <taxon>Saccharomycotina</taxon>
        <taxon>Saccharomycetes</taxon>
        <taxon>Saccharomycetales</taxon>
        <taxon>Saccharomycetaceae</taxon>
        <taxon>Zygosaccharomyces</taxon>
    </lineage>
</organism>
<dbReference type="AlphaFoldDB" id="A0A1Q3A3H7"/>
<evidence type="ECO:0008006" key="9">
    <source>
        <dbReference type="Google" id="ProtNLM"/>
    </source>
</evidence>
<accession>A0A1Q3A3H7</accession>
<dbReference type="PANTHER" id="PTHR12652">
    <property type="entry name" value="PEROXISOMAL BIOGENESIS FACTOR 11"/>
    <property type="match status" value="1"/>
</dbReference>
<proteinExistence type="predicted"/>
<evidence type="ECO:0000256" key="4">
    <source>
        <dbReference type="ARBA" id="ARBA00046271"/>
    </source>
</evidence>
<evidence type="ECO:0000256" key="5">
    <source>
        <dbReference type="SAM" id="Coils"/>
    </source>
</evidence>
<comment type="subcellular location">
    <subcellularLocation>
        <location evidence="4">Peroxisome membrane</location>
    </subcellularLocation>
</comment>
<gene>
    <name evidence="7" type="ORF">ZYGR_0U00850</name>
</gene>
<dbReference type="Pfam" id="PF05648">
    <property type="entry name" value="PEX11"/>
    <property type="match status" value="1"/>
</dbReference>
<evidence type="ECO:0000256" key="3">
    <source>
        <dbReference type="ARBA" id="ARBA00023140"/>
    </source>
</evidence>
<keyword evidence="2" id="KW-0472">Membrane</keyword>